<dbReference type="InterPro" id="IPR050250">
    <property type="entry name" value="Macrolide_Exporter_MacB"/>
</dbReference>
<evidence type="ECO:0000256" key="4">
    <source>
        <dbReference type="ARBA" id="ARBA00022989"/>
    </source>
</evidence>
<comment type="caution">
    <text evidence="9">The sequence shown here is derived from an EMBL/GenBank/DDBJ whole genome shotgun (WGS) entry which is preliminary data.</text>
</comment>
<accession>A0A315Z5H2</accession>
<sequence length="395" mass="45225">MIKHSFLLLWARKQKNFMMILQLAFSFFLLFGVFTVLFDFYDNYKRPRGFDVENIMALYVDDTRLRVSSEDFDKDKMKSFESIDQLLLSLDEIEGFGGVDSSFPFAGSWNSESIDLDSGIGYQYTRQVMTIEAMSLLNLNFISGRNFNPSDFDKDSKSMIVNEYMYEEIKPYLNEKEELLFLDGSVRMRIVGVVEGFKKKNEFEDPLSIGFWPSNPENFRQPHILIKTKNDPRVIEAQLIRDLEKVSPDLAFVPRYFDDMKDSANKEVLMPLILLCVISLFLVINIALGLYGVLWYNISQRKSEIGLRRAVGADKTSITLQILSEVGALFTVAVFLGSIFAIQFPLLGIFNFTNSEYIVGALLSFIFVGVITIFCGYYPSKLASRITPVEALHEL</sequence>
<evidence type="ECO:0000256" key="2">
    <source>
        <dbReference type="ARBA" id="ARBA00022475"/>
    </source>
</evidence>
<evidence type="ECO:0000313" key="10">
    <source>
        <dbReference type="Proteomes" id="UP000245535"/>
    </source>
</evidence>
<comment type="similarity">
    <text evidence="6">Belongs to the ABC-4 integral membrane protein family.</text>
</comment>
<keyword evidence="2" id="KW-1003">Cell membrane</keyword>
<dbReference type="GO" id="GO:0022857">
    <property type="term" value="F:transmembrane transporter activity"/>
    <property type="evidence" value="ECO:0007669"/>
    <property type="project" value="TreeGrafter"/>
</dbReference>
<keyword evidence="5 7" id="KW-0472">Membrane</keyword>
<organism evidence="9 10">
    <name type="scientific">Sediminitomix flava</name>
    <dbReference type="NCBI Taxonomy" id="379075"/>
    <lineage>
        <taxon>Bacteria</taxon>
        <taxon>Pseudomonadati</taxon>
        <taxon>Bacteroidota</taxon>
        <taxon>Cytophagia</taxon>
        <taxon>Cytophagales</taxon>
        <taxon>Flammeovirgaceae</taxon>
        <taxon>Sediminitomix</taxon>
    </lineage>
</organism>
<dbReference type="AlphaFoldDB" id="A0A315Z5H2"/>
<evidence type="ECO:0000256" key="3">
    <source>
        <dbReference type="ARBA" id="ARBA00022692"/>
    </source>
</evidence>
<reference evidence="9 10" key="1">
    <citation type="submission" date="2018-03" db="EMBL/GenBank/DDBJ databases">
        <title>Genomic Encyclopedia of Archaeal and Bacterial Type Strains, Phase II (KMG-II): from individual species to whole genera.</title>
        <authorList>
            <person name="Goeker M."/>
        </authorList>
    </citation>
    <scope>NUCLEOTIDE SEQUENCE [LARGE SCALE GENOMIC DNA]</scope>
    <source>
        <strain evidence="9 10">DSM 28229</strain>
    </source>
</reference>
<feature type="domain" description="ABC3 transporter permease C-terminal" evidence="8">
    <location>
        <begin position="277"/>
        <end position="388"/>
    </location>
</feature>
<evidence type="ECO:0000313" key="9">
    <source>
        <dbReference type="EMBL" id="PWJ38449.1"/>
    </source>
</evidence>
<evidence type="ECO:0000259" key="8">
    <source>
        <dbReference type="Pfam" id="PF02687"/>
    </source>
</evidence>
<dbReference type="EMBL" id="QGDO01000007">
    <property type="protein sequence ID" value="PWJ38449.1"/>
    <property type="molecule type" value="Genomic_DNA"/>
</dbReference>
<evidence type="ECO:0000256" key="1">
    <source>
        <dbReference type="ARBA" id="ARBA00004651"/>
    </source>
</evidence>
<keyword evidence="10" id="KW-1185">Reference proteome</keyword>
<dbReference type="Proteomes" id="UP000245535">
    <property type="component" value="Unassembled WGS sequence"/>
</dbReference>
<dbReference type="InterPro" id="IPR003838">
    <property type="entry name" value="ABC3_permease_C"/>
</dbReference>
<gene>
    <name evidence="9" type="ORF">BC781_10739</name>
</gene>
<name>A0A315Z5H2_SEDFL</name>
<feature type="transmembrane region" description="Helical" evidence="7">
    <location>
        <begin position="357"/>
        <end position="378"/>
    </location>
</feature>
<dbReference type="Pfam" id="PF02687">
    <property type="entry name" value="FtsX"/>
    <property type="match status" value="1"/>
</dbReference>
<proteinExistence type="inferred from homology"/>
<dbReference type="RefSeq" id="WP_109621530.1">
    <property type="nucleotide sequence ID" value="NZ_QGDO01000007.1"/>
</dbReference>
<dbReference type="PANTHER" id="PTHR30572:SF4">
    <property type="entry name" value="ABC TRANSPORTER PERMEASE YTRF"/>
    <property type="match status" value="1"/>
</dbReference>
<keyword evidence="4 7" id="KW-1133">Transmembrane helix</keyword>
<keyword evidence="3 7" id="KW-0812">Transmembrane</keyword>
<evidence type="ECO:0000256" key="6">
    <source>
        <dbReference type="ARBA" id="ARBA00038076"/>
    </source>
</evidence>
<dbReference type="GO" id="GO:0005886">
    <property type="term" value="C:plasma membrane"/>
    <property type="evidence" value="ECO:0007669"/>
    <property type="project" value="UniProtKB-SubCell"/>
</dbReference>
<evidence type="ECO:0000256" key="5">
    <source>
        <dbReference type="ARBA" id="ARBA00023136"/>
    </source>
</evidence>
<protein>
    <submittedName>
        <fullName evidence="9">Putative ABC transport system permease protein</fullName>
    </submittedName>
</protein>
<feature type="transmembrane region" description="Helical" evidence="7">
    <location>
        <begin position="318"/>
        <end position="345"/>
    </location>
</feature>
<feature type="transmembrane region" description="Helical" evidence="7">
    <location>
        <begin position="268"/>
        <end position="297"/>
    </location>
</feature>
<dbReference type="PANTHER" id="PTHR30572">
    <property type="entry name" value="MEMBRANE COMPONENT OF TRANSPORTER-RELATED"/>
    <property type="match status" value="1"/>
</dbReference>
<evidence type="ECO:0000256" key="7">
    <source>
        <dbReference type="SAM" id="Phobius"/>
    </source>
</evidence>
<dbReference type="OrthoDB" id="8769057at2"/>
<comment type="subcellular location">
    <subcellularLocation>
        <location evidence="1">Cell membrane</location>
        <topology evidence="1">Multi-pass membrane protein</topology>
    </subcellularLocation>
</comment>